<sequence>MKKRKLHFATTKLLRDRRAGIAIIVAFSIIPLVIAAGVAFDYAKAFWIKFKFDQIADASALYAVSRPMMNESDATTEQRTKDLFTAQAGTIIQKQAIHLSALTVTVKTDGNGVRHAELTYSATIPVDFDKMLGRSSLSIAGDTDTLNKRNPNIDFHILLDTSPSMAFPTTDEGLTTVSESNYRHCQFACHSSHGLQGTLQDGSKGDLYAVARSYNIELRIDDESLAVSKLAQFAAAAEKESGAQYRVSISEFNIRTNFKTLLDTTADLSKVPGAVTGLEPTLYWKDRCQTESCSPDDPGDENRATASSDAFEKINNYIPDPGSGAPQDKPQAVLFIVTDGMRDETRKDHLPDFGFEESKCQALKDRGIRLGVLYTVYSPKSCSGDESWCGKNVAPRMDEIEPALKACSSDGLFVRVDTDQDIVTALQNLFAEAITTARISH</sequence>
<name>A0ABU7TZV8_9PROT</name>
<dbReference type="Proteomes" id="UP001312908">
    <property type="component" value="Unassembled WGS sequence"/>
</dbReference>
<comment type="caution">
    <text evidence="2">The sequence shown here is derived from an EMBL/GenBank/DDBJ whole genome shotgun (WGS) entry which is preliminary data.</text>
</comment>
<keyword evidence="3" id="KW-1185">Reference proteome</keyword>
<dbReference type="Gene3D" id="3.40.50.410">
    <property type="entry name" value="von Willebrand factor, type A domain"/>
    <property type="match status" value="1"/>
</dbReference>
<keyword evidence="1" id="KW-0472">Membrane</keyword>
<dbReference type="RefSeq" id="WP_394819022.1">
    <property type="nucleotide sequence ID" value="NZ_JAWJZY010000001.1"/>
</dbReference>
<dbReference type="EMBL" id="JAWJZY010000001">
    <property type="protein sequence ID" value="MEE8658082.1"/>
    <property type="molecule type" value="Genomic_DNA"/>
</dbReference>
<organism evidence="2 3">
    <name type="scientific">Sorlinia euscelidii</name>
    <dbReference type="NCBI Taxonomy" id="3081148"/>
    <lineage>
        <taxon>Bacteria</taxon>
        <taxon>Pseudomonadati</taxon>
        <taxon>Pseudomonadota</taxon>
        <taxon>Alphaproteobacteria</taxon>
        <taxon>Acetobacterales</taxon>
        <taxon>Acetobacteraceae</taxon>
        <taxon>Sorlinia</taxon>
    </lineage>
</organism>
<evidence type="ECO:0000313" key="3">
    <source>
        <dbReference type="Proteomes" id="UP001312908"/>
    </source>
</evidence>
<keyword evidence="1" id="KW-0812">Transmembrane</keyword>
<accession>A0ABU7TZV8</accession>
<keyword evidence="1" id="KW-1133">Transmembrane helix</keyword>
<dbReference type="InterPro" id="IPR036465">
    <property type="entry name" value="vWFA_dom_sf"/>
</dbReference>
<evidence type="ECO:0000313" key="2">
    <source>
        <dbReference type="EMBL" id="MEE8658082.1"/>
    </source>
</evidence>
<evidence type="ECO:0008006" key="4">
    <source>
        <dbReference type="Google" id="ProtNLM"/>
    </source>
</evidence>
<gene>
    <name evidence="2" type="ORF">DOFOFD_03520</name>
</gene>
<proteinExistence type="predicted"/>
<reference evidence="2 3" key="1">
    <citation type="submission" date="2023-10" db="EMBL/GenBank/DDBJ databases">
        <title>Sorlinia euscelidii gen. nov., sp. nov., an acetic acid bacteria isolated from the gut of Euscelidius variegatus emitter.</title>
        <authorList>
            <person name="Michoud G."/>
            <person name="Marasco R."/>
            <person name="Seferji K."/>
            <person name="Gonella E."/>
            <person name="Garuglieri E."/>
            <person name="Alma A."/>
            <person name="Mapelli F."/>
            <person name="Borin S."/>
            <person name="Daffonchio D."/>
            <person name="Crotti E."/>
        </authorList>
    </citation>
    <scope>NUCLEOTIDE SEQUENCE [LARGE SCALE GENOMIC DNA]</scope>
    <source>
        <strain evidence="2 3">EV16P</strain>
    </source>
</reference>
<protein>
    <recommendedName>
        <fullName evidence="4">VWFA domain-containing protein</fullName>
    </recommendedName>
</protein>
<evidence type="ECO:0000256" key="1">
    <source>
        <dbReference type="SAM" id="Phobius"/>
    </source>
</evidence>
<feature type="transmembrane region" description="Helical" evidence="1">
    <location>
        <begin position="21"/>
        <end position="40"/>
    </location>
</feature>